<dbReference type="AlphaFoldDB" id="A0A5N6KB56"/>
<sequence>MLNSVNFFHSIETTIFMESPSQARIQYKKGLEMNLQCFFNFLFSFLHLNTHLCIIDPNLILFTLSISQSIPSQKLDCHADIPHFISSSMHQEEKGEKKSP</sequence>
<evidence type="ECO:0000313" key="1">
    <source>
        <dbReference type="EMBL" id="KAB8300019.1"/>
    </source>
</evidence>
<dbReference type="Proteomes" id="UP000326757">
    <property type="component" value="Unassembled WGS sequence"/>
</dbReference>
<protein>
    <submittedName>
        <fullName evidence="1">Uncharacterized protein</fullName>
    </submittedName>
</protein>
<dbReference type="OrthoDB" id="10466252at2759"/>
<gene>
    <name evidence="1" type="ORF">EYC80_000258</name>
</gene>
<comment type="caution">
    <text evidence="1">The sequence shown here is derived from an EMBL/GenBank/DDBJ whole genome shotgun (WGS) entry which is preliminary data.</text>
</comment>
<dbReference type="EMBL" id="VIGI01000005">
    <property type="protein sequence ID" value="KAB8300019.1"/>
    <property type="molecule type" value="Genomic_DNA"/>
</dbReference>
<evidence type="ECO:0000313" key="2">
    <source>
        <dbReference type="Proteomes" id="UP000326757"/>
    </source>
</evidence>
<accession>A0A5N6KB56</accession>
<proteinExistence type="predicted"/>
<name>A0A5N6KB56_MONLA</name>
<keyword evidence="2" id="KW-1185">Reference proteome</keyword>
<reference evidence="1 2" key="1">
    <citation type="submission" date="2019-06" db="EMBL/GenBank/DDBJ databases">
        <title>Genome Sequence of the Brown Rot Fungal Pathogen Monilinia laxa.</title>
        <authorList>
            <person name="De Miccolis Angelini R.M."/>
            <person name="Landi L."/>
            <person name="Abate D."/>
            <person name="Pollastro S."/>
            <person name="Romanazzi G."/>
            <person name="Faretra F."/>
        </authorList>
    </citation>
    <scope>NUCLEOTIDE SEQUENCE [LARGE SCALE GENOMIC DNA]</scope>
    <source>
        <strain evidence="1 2">Mlax316</strain>
    </source>
</reference>
<organism evidence="1 2">
    <name type="scientific">Monilinia laxa</name>
    <name type="common">Brown rot fungus</name>
    <name type="synonym">Sclerotinia laxa</name>
    <dbReference type="NCBI Taxonomy" id="61186"/>
    <lineage>
        <taxon>Eukaryota</taxon>
        <taxon>Fungi</taxon>
        <taxon>Dikarya</taxon>
        <taxon>Ascomycota</taxon>
        <taxon>Pezizomycotina</taxon>
        <taxon>Leotiomycetes</taxon>
        <taxon>Helotiales</taxon>
        <taxon>Sclerotiniaceae</taxon>
        <taxon>Monilinia</taxon>
    </lineage>
</organism>